<evidence type="ECO:0000313" key="2">
    <source>
        <dbReference type="Proteomes" id="UP000784294"/>
    </source>
</evidence>
<evidence type="ECO:0000313" key="1">
    <source>
        <dbReference type="EMBL" id="VEL43561.1"/>
    </source>
</evidence>
<accession>A0A448XS44</accession>
<dbReference type="AlphaFoldDB" id="A0A448XS44"/>
<protein>
    <submittedName>
        <fullName evidence="1">Uncharacterized protein</fullName>
    </submittedName>
</protein>
<dbReference type="Proteomes" id="UP000784294">
    <property type="component" value="Unassembled WGS sequence"/>
</dbReference>
<dbReference type="EMBL" id="CAAALY010282685">
    <property type="protein sequence ID" value="VEL43561.1"/>
    <property type="molecule type" value="Genomic_DNA"/>
</dbReference>
<proteinExistence type="predicted"/>
<sequence>MACDDFFTEGRRLGSAPSVCCVGAKRNPTKRLPHRLNHHFAVHQLMQGRTDLASAKRLNKTSFNDLFFSLHTSCAKWCFKQRRDRENEHNSGGLSQGGNIFSLFHCHKCTIDRRILQLCAPTG</sequence>
<gene>
    <name evidence="1" type="ORF">PXEA_LOCUS37001</name>
</gene>
<organism evidence="1 2">
    <name type="scientific">Protopolystoma xenopodis</name>
    <dbReference type="NCBI Taxonomy" id="117903"/>
    <lineage>
        <taxon>Eukaryota</taxon>
        <taxon>Metazoa</taxon>
        <taxon>Spiralia</taxon>
        <taxon>Lophotrochozoa</taxon>
        <taxon>Platyhelminthes</taxon>
        <taxon>Monogenea</taxon>
        <taxon>Polyopisthocotylea</taxon>
        <taxon>Polystomatidea</taxon>
        <taxon>Polystomatidae</taxon>
        <taxon>Protopolystoma</taxon>
    </lineage>
</organism>
<reference evidence="1" key="1">
    <citation type="submission" date="2018-11" db="EMBL/GenBank/DDBJ databases">
        <authorList>
            <consortium name="Pathogen Informatics"/>
        </authorList>
    </citation>
    <scope>NUCLEOTIDE SEQUENCE</scope>
</reference>
<name>A0A448XS44_9PLAT</name>
<comment type="caution">
    <text evidence="1">The sequence shown here is derived from an EMBL/GenBank/DDBJ whole genome shotgun (WGS) entry which is preliminary data.</text>
</comment>
<keyword evidence="2" id="KW-1185">Reference proteome</keyword>